<sequence length="192" mass="20588">MSTNPLISAWRAGRKTYGVWCTMPGSVPAELIARQGADYVCVDYQHGLVDHSTAIPMMQAIDAGGSVPIARVSWNEPDRIMRVADAGARGVVVPMVNTAAEALRAARALRFPPHGDRSYGPVRAREVLGTADLDILADQACLIMIETADAIRNVREIAATPACTASTWGRATSRCRWACCPATRHRTPSSSA</sequence>
<reference evidence="5 6" key="1">
    <citation type="submission" date="2020-03" db="EMBL/GenBank/DDBJ databases">
        <title>Whole genome shotgun sequence of Phytohabitans houttuyneae NBRC 108639.</title>
        <authorList>
            <person name="Komaki H."/>
            <person name="Tamura T."/>
        </authorList>
    </citation>
    <scope>NUCLEOTIDE SEQUENCE [LARGE SCALE GENOMIC DNA]</scope>
    <source>
        <strain evidence="5 6">NBRC 108639</strain>
    </source>
</reference>
<feature type="domain" description="HpcH/HpaI aldolase/citrate lyase" evidence="4">
    <location>
        <begin position="29"/>
        <end position="162"/>
    </location>
</feature>
<dbReference type="EMBL" id="BLPF01000002">
    <property type="protein sequence ID" value="GFJ82271.1"/>
    <property type="molecule type" value="Genomic_DNA"/>
</dbReference>
<evidence type="ECO:0000259" key="4">
    <source>
        <dbReference type="Pfam" id="PF03328"/>
    </source>
</evidence>
<dbReference type="AlphaFoldDB" id="A0A6V8KII4"/>
<dbReference type="InterPro" id="IPR050251">
    <property type="entry name" value="HpcH-HpaI_aldolase"/>
</dbReference>
<keyword evidence="3" id="KW-0456">Lyase</keyword>
<organism evidence="5 6">
    <name type="scientific">Phytohabitans houttuyneae</name>
    <dbReference type="NCBI Taxonomy" id="1076126"/>
    <lineage>
        <taxon>Bacteria</taxon>
        <taxon>Bacillati</taxon>
        <taxon>Actinomycetota</taxon>
        <taxon>Actinomycetes</taxon>
        <taxon>Micromonosporales</taxon>
        <taxon>Micromonosporaceae</taxon>
    </lineage>
</organism>
<dbReference type="Proteomes" id="UP000482800">
    <property type="component" value="Unassembled WGS sequence"/>
</dbReference>
<dbReference type="InterPro" id="IPR005000">
    <property type="entry name" value="Aldolase/citrate-lyase_domain"/>
</dbReference>
<comment type="similarity">
    <text evidence="1">Belongs to the HpcH/HpaI aldolase family.</text>
</comment>
<evidence type="ECO:0000256" key="1">
    <source>
        <dbReference type="ARBA" id="ARBA00005568"/>
    </source>
</evidence>
<dbReference type="RefSeq" id="WP_173062550.1">
    <property type="nucleotide sequence ID" value="NZ_BLPF01000002.1"/>
</dbReference>
<reference evidence="5 6" key="2">
    <citation type="submission" date="2020-03" db="EMBL/GenBank/DDBJ databases">
        <authorList>
            <person name="Ichikawa N."/>
            <person name="Kimura A."/>
            <person name="Kitahashi Y."/>
            <person name="Uohara A."/>
        </authorList>
    </citation>
    <scope>NUCLEOTIDE SEQUENCE [LARGE SCALE GENOMIC DNA]</scope>
    <source>
        <strain evidence="5 6">NBRC 108639</strain>
    </source>
</reference>
<keyword evidence="6" id="KW-1185">Reference proteome</keyword>
<dbReference type="GO" id="GO:0046872">
    <property type="term" value="F:metal ion binding"/>
    <property type="evidence" value="ECO:0007669"/>
    <property type="project" value="UniProtKB-KW"/>
</dbReference>
<dbReference type="Pfam" id="PF03328">
    <property type="entry name" value="HpcH_HpaI"/>
    <property type="match status" value="1"/>
</dbReference>
<dbReference type="PANTHER" id="PTHR30502:SF0">
    <property type="entry name" value="PHOSPHOENOLPYRUVATE CARBOXYLASE FAMILY PROTEIN"/>
    <property type="match status" value="1"/>
</dbReference>
<comment type="caution">
    <text evidence="5">The sequence shown here is derived from an EMBL/GenBank/DDBJ whole genome shotgun (WGS) entry which is preliminary data.</text>
</comment>
<dbReference type="GO" id="GO:0005737">
    <property type="term" value="C:cytoplasm"/>
    <property type="evidence" value="ECO:0007669"/>
    <property type="project" value="TreeGrafter"/>
</dbReference>
<evidence type="ECO:0000256" key="3">
    <source>
        <dbReference type="ARBA" id="ARBA00023239"/>
    </source>
</evidence>
<evidence type="ECO:0000256" key="2">
    <source>
        <dbReference type="ARBA" id="ARBA00022723"/>
    </source>
</evidence>
<name>A0A6V8KII4_9ACTN</name>
<keyword evidence="2" id="KW-0479">Metal-binding</keyword>
<dbReference type="InterPro" id="IPR015813">
    <property type="entry name" value="Pyrv/PenolPyrv_kinase-like_dom"/>
</dbReference>
<evidence type="ECO:0000313" key="5">
    <source>
        <dbReference type="EMBL" id="GFJ82271.1"/>
    </source>
</evidence>
<dbReference type="InterPro" id="IPR040442">
    <property type="entry name" value="Pyrv_kinase-like_dom_sf"/>
</dbReference>
<proteinExistence type="inferred from homology"/>
<evidence type="ECO:0000313" key="6">
    <source>
        <dbReference type="Proteomes" id="UP000482800"/>
    </source>
</evidence>
<dbReference type="SUPFAM" id="SSF51621">
    <property type="entry name" value="Phosphoenolpyruvate/pyruvate domain"/>
    <property type="match status" value="1"/>
</dbReference>
<dbReference type="PANTHER" id="PTHR30502">
    <property type="entry name" value="2-KETO-3-DEOXY-L-RHAMNONATE ALDOLASE"/>
    <property type="match status" value="1"/>
</dbReference>
<accession>A0A6V8KII4</accession>
<dbReference type="GO" id="GO:0016832">
    <property type="term" value="F:aldehyde-lyase activity"/>
    <property type="evidence" value="ECO:0007669"/>
    <property type="project" value="TreeGrafter"/>
</dbReference>
<protein>
    <recommendedName>
        <fullName evidence="4">HpcH/HpaI aldolase/citrate lyase domain-containing protein</fullName>
    </recommendedName>
</protein>
<dbReference type="Gene3D" id="3.20.20.60">
    <property type="entry name" value="Phosphoenolpyruvate-binding domains"/>
    <property type="match status" value="1"/>
</dbReference>
<gene>
    <name evidence="5" type="ORF">Phou_064510</name>
</gene>